<accession>A0A6M3IPB3</accession>
<evidence type="ECO:0000313" key="1">
    <source>
        <dbReference type="EMBL" id="QJA59234.1"/>
    </source>
</evidence>
<reference evidence="1" key="1">
    <citation type="submission" date="2020-03" db="EMBL/GenBank/DDBJ databases">
        <title>The deep terrestrial virosphere.</title>
        <authorList>
            <person name="Holmfeldt K."/>
            <person name="Nilsson E."/>
            <person name="Simone D."/>
            <person name="Lopez-Fernandez M."/>
            <person name="Wu X."/>
            <person name="de Brujin I."/>
            <person name="Lundin D."/>
            <person name="Andersson A."/>
            <person name="Bertilsson S."/>
            <person name="Dopson M."/>
        </authorList>
    </citation>
    <scope>NUCLEOTIDE SEQUENCE</scope>
    <source>
        <strain evidence="1">MM415B01321</strain>
    </source>
</reference>
<protein>
    <submittedName>
        <fullName evidence="1">Uncharacterized protein</fullName>
    </submittedName>
</protein>
<dbReference type="EMBL" id="MT141361">
    <property type="protein sequence ID" value="QJA59234.1"/>
    <property type="molecule type" value="Genomic_DNA"/>
</dbReference>
<sequence>MAKQVNKVEIKIEAERDGTNVNIKETATIFVTADEYPEFEAKKGIEIELTPAQETAIINHIKTIVLPQADATK</sequence>
<dbReference type="AlphaFoldDB" id="A0A6M3IPB3"/>
<proteinExistence type="predicted"/>
<name>A0A6M3IPB3_9ZZZZ</name>
<organism evidence="1">
    <name type="scientific">viral metagenome</name>
    <dbReference type="NCBI Taxonomy" id="1070528"/>
    <lineage>
        <taxon>unclassified sequences</taxon>
        <taxon>metagenomes</taxon>
        <taxon>organismal metagenomes</taxon>
    </lineage>
</organism>
<gene>
    <name evidence="1" type="ORF">MM415B01321_0002</name>
</gene>